<evidence type="ECO:0000259" key="2">
    <source>
        <dbReference type="Pfam" id="PF04324"/>
    </source>
</evidence>
<gene>
    <name evidence="3" type="ORF">AAFH96_06255</name>
</gene>
<keyword evidence="4" id="KW-1185">Reference proteome</keyword>
<keyword evidence="1" id="KW-0560">Oxidoreductase</keyword>
<dbReference type="PANTHER" id="PTHR42949:SF3">
    <property type="entry name" value="ANAEROBIC GLYCEROL-3-PHOSPHATE DEHYDROGENASE SUBUNIT B"/>
    <property type="match status" value="1"/>
</dbReference>
<dbReference type="Gene3D" id="1.10.10.1100">
    <property type="entry name" value="BFD-like [2Fe-2S]-binding domain"/>
    <property type="match status" value="1"/>
</dbReference>
<dbReference type="InterPro" id="IPR007419">
    <property type="entry name" value="BFD-like_2Fe2S-bd_dom"/>
</dbReference>
<dbReference type="PANTHER" id="PTHR42949">
    <property type="entry name" value="ANAEROBIC GLYCEROL-3-PHOSPHATE DEHYDROGENASE SUBUNIT B"/>
    <property type="match status" value="1"/>
</dbReference>
<sequence length="129" mass="13666">RAAGDGGVPRRLAGQRSRLRAFAAAMHHTHPVRDGWREWLTDETLVCRCEEVSAGRLREATDELGATDARSAKLLSRAGMGWCQGRVCGYATACLVAAQCGRPANPGSAAERPVAVPITLGLLSQEPGT</sequence>
<comment type="caution">
    <text evidence="3">The sequence shown here is derived from an EMBL/GenBank/DDBJ whole genome shotgun (WGS) entry which is preliminary data.</text>
</comment>
<name>A0ABV5CL49_9ACTN</name>
<evidence type="ECO:0000256" key="1">
    <source>
        <dbReference type="ARBA" id="ARBA00023002"/>
    </source>
</evidence>
<proteinExistence type="predicted"/>
<dbReference type="RefSeq" id="WP_375733426.1">
    <property type="nucleotide sequence ID" value="NZ_JBCGDC010000012.1"/>
</dbReference>
<evidence type="ECO:0000313" key="3">
    <source>
        <dbReference type="EMBL" id="MFB6392709.1"/>
    </source>
</evidence>
<dbReference type="Proteomes" id="UP001582793">
    <property type="component" value="Unassembled WGS sequence"/>
</dbReference>
<dbReference type="InterPro" id="IPR041854">
    <property type="entry name" value="BFD-like_2Fe2S-bd_dom_sf"/>
</dbReference>
<protein>
    <submittedName>
        <fullName evidence="3">(2Fe-2S)-binding protein</fullName>
    </submittedName>
</protein>
<feature type="domain" description="BFD-like [2Fe-2S]-binding" evidence="2">
    <location>
        <begin position="45"/>
        <end position="93"/>
    </location>
</feature>
<dbReference type="Pfam" id="PF04324">
    <property type="entry name" value="Fer2_BFD"/>
    <property type="match status" value="1"/>
</dbReference>
<dbReference type="CDD" id="cd19946">
    <property type="entry name" value="GlpA-like_Fer2_BFD-like"/>
    <property type="match status" value="1"/>
</dbReference>
<dbReference type="InterPro" id="IPR051691">
    <property type="entry name" value="Metab_Enz_Cyan_OpOx_G3PDH"/>
</dbReference>
<feature type="non-terminal residue" evidence="3">
    <location>
        <position position="1"/>
    </location>
</feature>
<reference evidence="3 4" key="1">
    <citation type="submission" date="2024-04" db="EMBL/GenBank/DDBJ databases">
        <title>Polymorphospora sp. isolated from Baiyangdian Lake in Xiong'an New Area.</title>
        <authorList>
            <person name="Zhang X."/>
            <person name="Liu J."/>
        </authorList>
    </citation>
    <scope>NUCLEOTIDE SEQUENCE [LARGE SCALE GENOMIC DNA]</scope>
    <source>
        <strain evidence="3 4">2-325</strain>
    </source>
</reference>
<accession>A0ABV5CL49</accession>
<dbReference type="EMBL" id="JBCGDC010000012">
    <property type="protein sequence ID" value="MFB6392709.1"/>
    <property type="molecule type" value="Genomic_DNA"/>
</dbReference>
<organism evidence="3 4">
    <name type="scientific">Polymorphospora lycopeni</name>
    <dbReference type="NCBI Taxonomy" id="3140240"/>
    <lineage>
        <taxon>Bacteria</taxon>
        <taxon>Bacillati</taxon>
        <taxon>Actinomycetota</taxon>
        <taxon>Actinomycetes</taxon>
        <taxon>Micromonosporales</taxon>
        <taxon>Micromonosporaceae</taxon>
        <taxon>Polymorphospora</taxon>
    </lineage>
</organism>
<evidence type="ECO:0000313" key="4">
    <source>
        <dbReference type="Proteomes" id="UP001582793"/>
    </source>
</evidence>